<protein>
    <submittedName>
        <fullName evidence="3">Golgi mannosyltransferase complex subunit</fullName>
    </submittedName>
</protein>
<dbReference type="InterPro" id="IPR029044">
    <property type="entry name" value="Nucleotide-diphossugar_trans"/>
</dbReference>
<dbReference type="GO" id="GO:0000009">
    <property type="term" value="F:alpha-1,6-mannosyltransferase activity"/>
    <property type="evidence" value="ECO:0007669"/>
    <property type="project" value="TreeGrafter"/>
</dbReference>
<gene>
    <name evidence="3" type="primary">MNN9_1</name>
    <name evidence="3" type="ORF">C6P45_000116</name>
</gene>
<name>A0A9P6WE28_MAUEX</name>
<reference evidence="3 4" key="1">
    <citation type="submission" date="2020-11" db="EMBL/GenBank/DDBJ databases">
        <title>Kefir isolates.</title>
        <authorList>
            <person name="Marcisauskas S."/>
            <person name="Kim Y."/>
            <person name="Blasche S."/>
        </authorList>
    </citation>
    <scope>NUCLEOTIDE SEQUENCE [LARGE SCALE GENOMIC DNA]</scope>
    <source>
        <strain evidence="3 4">OG2</strain>
    </source>
</reference>
<dbReference type="Proteomes" id="UP000750334">
    <property type="component" value="Unassembled WGS sequence"/>
</dbReference>
<comment type="similarity">
    <text evidence="1">Belongs to the ANP1/MMN9/VAN1 family.</text>
</comment>
<dbReference type="EMBL" id="PUHR01000010">
    <property type="protein sequence ID" value="KAG0671625.1"/>
    <property type="molecule type" value="Genomic_DNA"/>
</dbReference>
<comment type="caution">
    <text evidence="3">The sequence shown here is derived from an EMBL/GenBank/DDBJ whole genome shotgun (WGS) entry which is preliminary data.</text>
</comment>
<dbReference type="Gene3D" id="3.90.550.10">
    <property type="entry name" value="Spore Coat Polysaccharide Biosynthesis Protein SpsA, Chain A"/>
    <property type="match status" value="1"/>
</dbReference>
<keyword evidence="3" id="KW-0328">Glycosyltransferase</keyword>
<organism evidence="3 4">
    <name type="scientific">Maudiozyma exigua</name>
    <name type="common">Yeast</name>
    <name type="synonym">Kazachstania exigua</name>
    <dbReference type="NCBI Taxonomy" id="34358"/>
    <lineage>
        <taxon>Eukaryota</taxon>
        <taxon>Fungi</taxon>
        <taxon>Dikarya</taxon>
        <taxon>Ascomycota</taxon>
        <taxon>Saccharomycotina</taxon>
        <taxon>Saccharomycetes</taxon>
        <taxon>Saccharomycetales</taxon>
        <taxon>Saccharomycetaceae</taxon>
        <taxon>Maudiozyma</taxon>
    </lineage>
</organism>
<dbReference type="InterPro" id="IPR052086">
    <property type="entry name" value="Mannan_Polymerase_Subunit"/>
</dbReference>
<keyword evidence="3" id="KW-0808">Transferase</keyword>
<dbReference type="PANTHER" id="PTHR43083:SF6">
    <property type="entry name" value="MANNAN POLYMERASE COMPLEXES SUBUNIT MNN9"/>
    <property type="match status" value="1"/>
</dbReference>
<sequence>MVRRYRSLNPKYFVYLITFVVTCLIFFKSGNDILRTDYLSRYNINSYSRERTYYFPFSSRFKMPKYSYKRLDDNSIPDSGRVVEEHIMHFNLNYLSRKDIVNTNKVLILTLMETYNDEYWNNLLNLTFEKQSIEIGLMVLPTEEGDTVLKQLEKKITQIQGQKEDGIFKKITILRASDVPEQIPIDADETVIELNKRKYMASLRNELYVSTIGPETRYVLWLGSEIIGTPPSLVEDLISVDKPVVTTNIQIQNKDNTVSYEYENSKSWIENVNWYNKLQGYPQNSVFMEGIGGIATERIRINHLMDVTARIENLLKTVEMDSVSVECTLIQSDVHRDGAMFPTFPFYHMIETEGFAKMVKRLQYEVYGLPNYLVYHS</sequence>
<keyword evidence="2" id="KW-1133">Transmembrane helix</keyword>
<keyword evidence="2" id="KW-0812">Transmembrane</keyword>
<dbReference type="AlphaFoldDB" id="A0A9P6WE28"/>
<proteinExistence type="inferred from homology"/>
<evidence type="ECO:0000256" key="1">
    <source>
        <dbReference type="ARBA" id="ARBA00037964"/>
    </source>
</evidence>
<keyword evidence="4" id="KW-1185">Reference proteome</keyword>
<dbReference type="OrthoDB" id="2405412at2759"/>
<dbReference type="PANTHER" id="PTHR43083">
    <property type="entry name" value="MANNAN POLYMERASE II"/>
    <property type="match status" value="1"/>
</dbReference>
<dbReference type="GO" id="GO:0000136">
    <property type="term" value="C:mannan polymerase complex"/>
    <property type="evidence" value="ECO:0007669"/>
    <property type="project" value="TreeGrafter"/>
</dbReference>
<dbReference type="GO" id="GO:0000032">
    <property type="term" value="P:cell wall mannoprotein biosynthetic process"/>
    <property type="evidence" value="ECO:0007669"/>
    <property type="project" value="TreeGrafter"/>
</dbReference>
<evidence type="ECO:0000313" key="4">
    <source>
        <dbReference type="Proteomes" id="UP000750334"/>
    </source>
</evidence>
<evidence type="ECO:0000256" key="2">
    <source>
        <dbReference type="SAM" id="Phobius"/>
    </source>
</evidence>
<dbReference type="Pfam" id="PF03452">
    <property type="entry name" value="Anp1"/>
    <property type="match status" value="1"/>
</dbReference>
<keyword evidence="2" id="KW-0472">Membrane</keyword>
<evidence type="ECO:0000313" key="3">
    <source>
        <dbReference type="EMBL" id="KAG0671625.1"/>
    </source>
</evidence>
<feature type="transmembrane region" description="Helical" evidence="2">
    <location>
        <begin position="12"/>
        <end position="30"/>
    </location>
</feature>
<dbReference type="GO" id="GO:0006487">
    <property type="term" value="P:protein N-linked glycosylation"/>
    <property type="evidence" value="ECO:0007669"/>
    <property type="project" value="TreeGrafter"/>
</dbReference>
<accession>A0A9P6WE28</accession>